<dbReference type="PROSITE" id="PS00411">
    <property type="entry name" value="KINESIN_MOTOR_1"/>
    <property type="match status" value="1"/>
</dbReference>
<feature type="region of interest" description="Disordered" evidence="9">
    <location>
        <begin position="1"/>
        <end position="24"/>
    </location>
</feature>
<dbReference type="PANTHER" id="PTHR47972:SF45">
    <property type="entry name" value="PROTEIN CLARET SEGREGATIONAL"/>
    <property type="match status" value="1"/>
</dbReference>
<dbReference type="InterPro" id="IPR027640">
    <property type="entry name" value="Kinesin-like_fam"/>
</dbReference>
<dbReference type="GO" id="GO:0003777">
    <property type="term" value="F:microtubule motor activity"/>
    <property type="evidence" value="ECO:0007669"/>
    <property type="project" value="InterPro"/>
</dbReference>
<keyword evidence="8" id="KW-0175">Coiled coil</keyword>
<dbReference type="AlphaFoldDB" id="A0AAE0LB75"/>
<dbReference type="SMART" id="SM00129">
    <property type="entry name" value="KISc"/>
    <property type="match status" value="1"/>
</dbReference>
<protein>
    <recommendedName>
        <fullName evidence="7">Kinesin-like protein</fullName>
    </recommendedName>
</protein>
<keyword evidence="3 6" id="KW-0547">Nucleotide-binding</keyword>
<proteinExistence type="inferred from homology"/>
<dbReference type="FunFam" id="3.40.850.10:FF:000113">
    <property type="entry name" value="Kinesin-like protein"/>
    <property type="match status" value="1"/>
</dbReference>
<dbReference type="GO" id="GO:0008017">
    <property type="term" value="F:microtubule binding"/>
    <property type="evidence" value="ECO:0007669"/>
    <property type="project" value="InterPro"/>
</dbReference>
<dbReference type="Pfam" id="PF00225">
    <property type="entry name" value="Kinesin"/>
    <property type="match status" value="1"/>
</dbReference>
<evidence type="ECO:0000313" key="11">
    <source>
        <dbReference type="EMBL" id="KAK3278778.1"/>
    </source>
</evidence>
<dbReference type="GO" id="GO:0005524">
    <property type="term" value="F:ATP binding"/>
    <property type="evidence" value="ECO:0007669"/>
    <property type="project" value="UniProtKB-UniRule"/>
</dbReference>
<evidence type="ECO:0000256" key="6">
    <source>
        <dbReference type="PROSITE-ProRule" id="PRU00283"/>
    </source>
</evidence>
<evidence type="ECO:0000256" key="1">
    <source>
        <dbReference type="ARBA" id="ARBA00010899"/>
    </source>
</evidence>
<feature type="coiled-coil region" evidence="8">
    <location>
        <begin position="348"/>
        <end position="403"/>
    </location>
</feature>
<dbReference type="SUPFAM" id="SSF57997">
    <property type="entry name" value="Tropomyosin"/>
    <property type="match status" value="1"/>
</dbReference>
<dbReference type="InterPro" id="IPR019821">
    <property type="entry name" value="Kinesin_motor_CS"/>
</dbReference>
<name>A0AAE0LB75_9CHLO</name>
<dbReference type="Gene3D" id="3.40.850.10">
    <property type="entry name" value="Kinesin motor domain"/>
    <property type="match status" value="1"/>
</dbReference>
<evidence type="ECO:0000256" key="4">
    <source>
        <dbReference type="ARBA" id="ARBA00022840"/>
    </source>
</evidence>
<dbReference type="SUPFAM" id="SSF52540">
    <property type="entry name" value="P-loop containing nucleoside triphosphate hydrolases"/>
    <property type="match status" value="1"/>
</dbReference>
<evidence type="ECO:0000256" key="7">
    <source>
        <dbReference type="RuleBase" id="RU000394"/>
    </source>
</evidence>
<dbReference type="Proteomes" id="UP001190700">
    <property type="component" value="Unassembled WGS sequence"/>
</dbReference>
<feature type="domain" description="Kinesin motor" evidence="10">
    <location>
        <begin position="417"/>
        <end position="752"/>
    </location>
</feature>
<evidence type="ECO:0000256" key="9">
    <source>
        <dbReference type="SAM" id="MobiDB-lite"/>
    </source>
</evidence>
<dbReference type="GO" id="GO:0005874">
    <property type="term" value="C:microtubule"/>
    <property type="evidence" value="ECO:0007669"/>
    <property type="project" value="UniProtKB-KW"/>
</dbReference>
<dbReference type="GO" id="GO:0007018">
    <property type="term" value="P:microtubule-based movement"/>
    <property type="evidence" value="ECO:0007669"/>
    <property type="project" value="InterPro"/>
</dbReference>
<keyword evidence="4 6" id="KW-0067">ATP-binding</keyword>
<dbReference type="InterPro" id="IPR027417">
    <property type="entry name" value="P-loop_NTPase"/>
</dbReference>
<feature type="binding site" evidence="6">
    <location>
        <begin position="507"/>
        <end position="514"/>
    </location>
    <ligand>
        <name>ATP</name>
        <dbReference type="ChEBI" id="CHEBI:30616"/>
    </ligand>
</feature>
<dbReference type="InterPro" id="IPR036961">
    <property type="entry name" value="Kinesin_motor_dom_sf"/>
</dbReference>
<comment type="similarity">
    <text evidence="1">Belongs to the TRAFAC class myosin-kinesin ATPase superfamily. Kinesin family. KIN-14 subfamily.</text>
</comment>
<evidence type="ECO:0000313" key="12">
    <source>
        <dbReference type="Proteomes" id="UP001190700"/>
    </source>
</evidence>
<accession>A0AAE0LB75</accession>
<comment type="caution">
    <text evidence="11">The sequence shown here is derived from an EMBL/GenBank/DDBJ whole genome shotgun (WGS) entry which is preliminary data.</text>
</comment>
<dbReference type="CDD" id="cd01366">
    <property type="entry name" value="KISc_C_terminal"/>
    <property type="match status" value="1"/>
</dbReference>
<evidence type="ECO:0000256" key="3">
    <source>
        <dbReference type="ARBA" id="ARBA00022741"/>
    </source>
</evidence>
<evidence type="ECO:0000256" key="5">
    <source>
        <dbReference type="ARBA" id="ARBA00023175"/>
    </source>
</evidence>
<organism evidence="11 12">
    <name type="scientific">Cymbomonas tetramitiformis</name>
    <dbReference type="NCBI Taxonomy" id="36881"/>
    <lineage>
        <taxon>Eukaryota</taxon>
        <taxon>Viridiplantae</taxon>
        <taxon>Chlorophyta</taxon>
        <taxon>Pyramimonadophyceae</taxon>
        <taxon>Pyramimonadales</taxon>
        <taxon>Pyramimonadaceae</taxon>
        <taxon>Cymbomonas</taxon>
    </lineage>
</organism>
<keyword evidence="5 6" id="KW-0505">Motor protein</keyword>
<dbReference type="PROSITE" id="PS50067">
    <property type="entry name" value="KINESIN_MOTOR_2"/>
    <property type="match status" value="1"/>
</dbReference>
<dbReference type="PRINTS" id="PR00380">
    <property type="entry name" value="KINESINHEAVY"/>
</dbReference>
<dbReference type="InterPro" id="IPR001752">
    <property type="entry name" value="Kinesin_motor_dom"/>
</dbReference>
<feature type="compositionally biased region" description="Basic and acidic residues" evidence="9">
    <location>
        <begin position="1"/>
        <end position="18"/>
    </location>
</feature>
<gene>
    <name evidence="11" type="ORF">CYMTET_13301</name>
</gene>
<feature type="coiled-coil region" evidence="8">
    <location>
        <begin position="95"/>
        <end position="256"/>
    </location>
</feature>
<dbReference type="PANTHER" id="PTHR47972">
    <property type="entry name" value="KINESIN-LIKE PROTEIN KLP-3"/>
    <property type="match status" value="1"/>
</dbReference>
<sequence>MKPSSSDKENSEAVESPRKRSRTVLGVSVDQLSSKPAAAAAVVVPTEEGFTDWSGEEIETLLKAKPPGTLRQDIKGQRDWYKDQHLQLKNYAKSAVGMEAKLASEREVMKALQAEQKEIREREIRETKQYQEVLEKNLEEVKGTILENEKQLSEARAQHADVARDFEEATNAIRASHEQVQRLTTEKEKAEAETAAAQEQVASLSETNRKIQEYSNSLQQYNSQLQKDLSASTEAVNKLQTEKTAQQEELGTLKGENTVLQVQLDSTKNSLVETERGRSAAVEEANILRTEKSTLATERNMLTDECKVVKEKLETYEREHDTMVSNLNTSNERVAVLQESYNAQLQGAETMRNDLTVATKRAENAESLCSQGSADTFAMHNRIKELEDAVSRSELQLMQGEEIRRKMHNTIMELKGNIRVFARVRPLTEPEASQESAAAGSAGSILSFPGGLEASTIQVDTGAKDTFSFSFDRVFGPMSSQGAVFEEISQLVQSALDGKKVCVFAYGQTGSGKTHTMMGTSNAETDLAGMVPRSIQQIFNAAAELTRQGWEYNMRASMLEIYNEEIRDLLGNKLPQGKHHNIQHDTKGNTTVTDLTVVDVADYEQAQQLLSKAAHQRSVAKTSMNERSSRSHCVFILRLEGVNHVTGQTLQGRLNLIDLAGSERLSKSGATGDAMKETQAINKSLSSLGDVISSVSSGATHVPFRNSKLTYLLQPCLQGDSKTLMFVNIAPVKDSASESLCSLRFAAKVNSCETATSRKK</sequence>
<evidence type="ECO:0000256" key="2">
    <source>
        <dbReference type="ARBA" id="ARBA00022701"/>
    </source>
</evidence>
<dbReference type="EMBL" id="LGRX02005287">
    <property type="protein sequence ID" value="KAK3278778.1"/>
    <property type="molecule type" value="Genomic_DNA"/>
</dbReference>
<keyword evidence="2 7" id="KW-0493">Microtubule</keyword>
<evidence type="ECO:0000256" key="8">
    <source>
        <dbReference type="SAM" id="Coils"/>
    </source>
</evidence>
<reference evidence="11 12" key="1">
    <citation type="journal article" date="2015" name="Genome Biol. Evol.">
        <title>Comparative Genomics of a Bacterivorous Green Alga Reveals Evolutionary Causalities and Consequences of Phago-Mixotrophic Mode of Nutrition.</title>
        <authorList>
            <person name="Burns J.A."/>
            <person name="Paasch A."/>
            <person name="Narechania A."/>
            <person name="Kim E."/>
        </authorList>
    </citation>
    <scope>NUCLEOTIDE SEQUENCE [LARGE SCALE GENOMIC DNA]</scope>
    <source>
        <strain evidence="11 12">PLY_AMNH</strain>
    </source>
</reference>
<keyword evidence="12" id="KW-1185">Reference proteome</keyword>
<evidence type="ECO:0000259" key="10">
    <source>
        <dbReference type="PROSITE" id="PS50067"/>
    </source>
</evidence>